<dbReference type="Gene3D" id="2.40.50.40">
    <property type="match status" value="1"/>
</dbReference>
<dbReference type="InterPro" id="IPR023780">
    <property type="entry name" value="Chromo_domain"/>
</dbReference>
<feature type="domain" description="Chromo" evidence="2">
    <location>
        <begin position="48"/>
        <end position="107"/>
    </location>
</feature>
<evidence type="ECO:0000313" key="4">
    <source>
        <dbReference type="Proteomes" id="UP001190700"/>
    </source>
</evidence>
<dbReference type="Proteomes" id="UP001190700">
    <property type="component" value="Unassembled WGS sequence"/>
</dbReference>
<dbReference type="SUPFAM" id="SSF54160">
    <property type="entry name" value="Chromo domain-like"/>
    <property type="match status" value="1"/>
</dbReference>
<keyword evidence="4" id="KW-1185">Reference proteome</keyword>
<feature type="region of interest" description="Disordered" evidence="1">
    <location>
        <begin position="106"/>
        <end position="138"/>
    </location>
</feature>
<proteinExistence type="predicted"/>
<dbReference type="PROSITE" id="PS50013">
    <property type="entry name" value="CHROMO_2"/>
    <property type="match status" value="1"/>
</dbReference>
<dbReference type="InterPro" id="IPR016197">
    <property type="entry name" value="Chromo-like_dom_sf"/>
</dbReference>
<dbReference type="CDD" id="cd00024">
    <property type="entry name" value="CD_CSD"/>
    <property type="match status" value="1"/>
</dbReference>
<feature type="region of interest" description="Disordered" evidence="1">
    <location>
        <begin position="1"/>
        <end position="46"/>
    </location>
</feature>
<reference evidence="3 4" key="1">
    <citation type="journal article" date="2015" name="Genome Biol. Evol.">
        <title>Comparative Genomics of a Bacterivorous Green Alga Reveals Evolutionary Causalities and Consequences of Phago-Mixotrophic Mode of Nutrition.</title>
        <authorList>
            <person name="Burns J.A."/>
            <person name="Paasch A."/>
            <person name="Narechania A."/>
            <person name="Kim E."/>
        </authorList>
    </citation>
    <scope>NUCLEOTIDE SEQUENCE [LARGE SCALE GENOMIC DNA]</scope>
    <source>
        <strain evidence="3 4">PLY_AMNH</strain>
    </source>
</reference>
<sequence>MPREKGAKPRHGTRSSSPFTALRAQGAGPVKRTQQIPFDPAGQDGTDYTVREIKAGRLKYGVSEWLVGWEGLEDINDMWEPVEHLAGCEGQIKAFRERAEVEKKKAEEHVKEKKRKACEENVDNEGPQQQALLPRKKPPNTMNFAVVFRCGLPAGDAPRLP</sequence>
<organism evidence="3 4">
    <name type="scientific">Cymbomonas tetramitiformis</name>
    <dbReference type="NCBI Taxonomy" id="36881"/>
    <lineage>
        <taxon>Eukaryota</taxon>
        <taxon>Viridiplantae</taxon>
        <taxon>Chlorophyta</taxon>
        <taxon>Pyramimonadophyceae</taxon>
        <taxon>Pyramimonadales</taxon>
        <taxon>Pyramimonadaceae</taxon>
        <taxon>Cymbomonas</taxon>
    </lineage>
</organism>
<dbReference type="Pfam" id="PF00385">
    <property type="entry name" value="Chromo"/>
    <property type="match status" value="1"/>
</dbReference>
<dbReference type="EMBL" id="LGRX02035526">
    <property type="protein sequence ID" value="KAK3234263.1"/>
    <property type="molecule type" value="Genomic_DNA"/>
</dbReference>
<evidence type="ECO:0000256" key="1">
    <source>
        <dbReference type="SAM" id="MobiDB-lite"/>
    </source>
</evidence>
<evidence type="ECO:0000313" key="3">
    <source>
        <dbReference type="EMBL" id="KAK3234263.1"/>
    </source>
</evidence>
<dbReference type="AlphaFoldDB" id="A0AAE0EMS6"/>
<gene>
    <name evidence="3" type="ORF">CYMTET_55482</name>
</gene>
<accession>A0AAE0EMS6</accession>
<protein>
    <recommendedName>
        <fullName evidence="2">Chromo domain-containing protein</fullName>
    </recommendedName>
</protein>
<evidence type="ECO:0000259" key="2">
    <source>
        <dbReference type="PROSITE" id="PS50013"/>
    </source>
</evidence>
<comment type="caution">
    <text evidence="3">The sequence shown here is derived from an EMBL/GenBank/DDBJ whole genome shotgun (WGS) entry which is preliminary data.</text>
</comment>
<name>A0AAE0EMS6_9CHLO</name>
<dbReference type="InterPro" id="IPR000953">
    <property type="entry name" value="Chromo/chromo_shadow_dom"/>
</dbReference>